<accession>A0ABV2JBY8</accession>
<dbReference type="EC" id="3.1.-.-" evidence="9"/>
<feature type="binding site" evidence="9">
    <location>
        <position position="114"/>
    </location>
    <ligand>
        <name>Zn(2+)</name>
        <dbReference type="ChEBI" id="CHEBI:29105"/>
        <note>catalytic</note>
    </ligand>
</feature>
<dbReference type="EMBL" id="JBEPMA010000004">
    <property type="protein sequence ID" value="MET3617289.1"/>
    <property type="molecule type" value="Genomic_DNA"/>
</dbReference>
<proteinExistence type="inferred from homology"/>
<evidence type="ECO:0000256" key="9">
    <source>
        <dbReference type="HAMAP-Rule" id="MF_00009"/>
    </source>
</evidence>
<comment type="cofactor">
    <cofactor evidence="9">
        <name>Zn(2+)</name>
        <dbReference type="ChEBI" id="CHEBI:29105"/>
    </cofactor>
    <text evidence="9">Binds 1 zinc ion.</text>
</comment>
<keyword evidence="11" id="KW-1185">Reference proteome</keyword>
<evidence type="ECO:0000313" key="11">
    <source>
        <dbReference type="Proteomes" id="UP001549162"/>
    </source>
</evidence>
<sequence>MNIYFDNRQDVLEITDDIKDIINKAIICVLQIEDVDLNAEVSVSFVDDKEIKDLNKNYRNVDSSTDVLSFPIDDEFQINVNILGDVIINIMRVVKQARELGHSNERELAYLTVHSVLHLLGYDHMKDEDKKLMREKEKLAMSKLQIFR</sequence>
<keyword evidence="4 9" id="KW-0540">Nuclease</keyword>
<dbReference type="PROSITE" id="PS01306">
    <property type="entry name" value="UPF0054"/>
    <property type="match status" value="1"/>
</dbReference>
<evidence type="ECO:0000256" key="5">
    <source>
        <dbReference type="ARBA" id="ARBA00022723"/>
    </source>
</evidence>
<feature type="binding site" evidence="9">
    <location>
        <position position="118"/>
    </location>
    <ligand>
        <name>Zn(2+)</name>
        <dbReference type="ChEBI" id="CHEBI:29105"/>
        <note>catalytic</note>
    </ligand>
</feature>
<dbReference type="HAMAP" id="MF_00009">
    <property type="entry name" value="Endoribonucl_YbeY"/>
    <property type="match status" value="1"/>
</dbReference>
<dbReference type="Proteomes" id="UP001549162">
    <property type="component" value="Unassembled WGS sequence"/>
</dbReference>
<comment type="caution">
    <text evidence="10">The sequence shown here is derived from an EMBL/GenBank/DDBJ whole genome shotgun (WGS) entry which is preliminary data.</text>
</comment>
<evidence type="ECO:0000256" key="7">
    <source>
        <dbReference type="ARBA" id="ARBA00022801"/>
    </source>
</evidence>
<keyword evidence="5 9" id="KW-0479">Metal-binding</keyword>
<name>A0ABV2JBY8_9FIRM</name>
<evidence type="ECO:0000256" key="1">
    <source>
        <dbReference type="ARBA" id="ARBA00010875"/>
    </source>
</evidence>
<evidence type="ECO:0000256" key="2">
    <source>
        <dbReference type="ARBA" id="ARBA00022517"/>
    </source>
</evidence>
<dbReference type="InterPro" id="IPR023091">
    <property type="entry name" value="MetalPrtase_cat_dom_sf_prd"/>
</dbReference>
<protein>
    <recommendedName>
        <fullName evidence="9">Endoribonuclease YbeY</fullName>
        <ecNumber evidence="9">3.1.-.-</ecNumber>
    </recommendedName>
</protein>
<dbReference type="InterPro" id="IPR002036">
    <property type="entry name" value="YbeY"/>
</dbReference>
<feature type="binding site" evidence="9">
    <location>
        <position position="124"/>
    </location>
    <ligand>
        <name>Zn(2+)</name>
        <dbReference type="ChEBI" id="CHEBI:29105"/>
        <note>catalytic</note>
    </ligand>
</feature>
<keyword evidence="3 9" id="KW-0698">rRNA processing</keyword>
<gene>
    <name evidence="9" type="primary">ybeY</name>
    <name evidence="10" type="ORF">ABID14_000918</name>
</gene>
<dbReference type="InterPro" id="IPR020549">
    <property type="entry name" value="YbeY_CS"/>
</dbReference>
<keyword evidence="8 9" id="KW-0862">Zinc</keyword>
<dbReference type="NCBIfam" id="TIGR00043">
    <property type="entry name" value="rRNA maturation RNase YbeY"/>
    <property type="match status" value="1"/>
</dbReference>
<dbReference type="PANTHER" id="PTHR46986">
    <property type="entry name" value="ENDORIBONUCLEASE YBEY, CHLOROPLASTIC"/>
    <property type="match status" value="1"/>
</dbReference>
<evidence type="ECO:0000313" key="10">
    <source>
        <dbReference type="EMBL" id="MET3617289.1"/>
    </source>
</evidence>
<dbReference type="Gene3D" id="3.40.390.30">
    <property type="entry name" value="Metalloproteases ('zincins'), catalytic domain"/>
    <property type="match status" value="1"/>
</dbReference>
<organism evidence="10 11">
    <name type="scientific">Peptoniphilus olsenii</name>
    <dbReference type="NCBI Taxonomy" id="411570"/>
    <lineage>
        <taxon>Bacteria</taxon>
        <taxon>Bacillati</taxon>
        <taxon>Bacillota</taxon>
        <taxon>Tissierellia</taxon>
        <taxon>Tissierellales</taxon>
        <taxon>Peptoniphilaceae</taxon>
        <taxon>Peptoniphilus</taxon>
    </lineage>
</organism>
<comment type="subcellular location">
    <subcellularLocation>
        <location evidence="9">Cytoplasm</location>
    </subcellularLocation>
</comment>
<evidence type="ECO:0000256" key="4">
    <source>
        <dbReference type="ARBA" id="ARBA00022722"/>
    </source>
</evidence>
<dbReference type="Pfam" id="PF02130">
    <property type="entry name" value="YbeY"/>
    <property type="match status" value="1"/>
</dbReference>
<dbReference type="RefSeq" id="WP_354367598.1">
    <property type="nucleotide sequence ID" value="NZ_JBEPMA010000004.1"/>
</dbReference>
<keyword evidence="6 9" id="KW-0255">Endonuclease</keyword>
<dbReference type="PANTHER" id="PTHR46986:SF1">
    <property type="entry name" value="ENDORIBONUCLEASE YBEY, CHLOROPLASTIC"/>
    <property type="match status" value="1"/>
</dbReference>
<comment type="similarity">
    <text evidence="1 9">Belongs to the endoribonuclease YbeY family.</text>
</comment>
<keyword evidence="2 9" id="KW-0690">Ribosome biogenesis</keyword>
<evidence type="ECO:0000256" key="6">
    <source>
        <dbReference type="ARBA" id="ARBA00022759"/>
    </source>
</evidence>
<keyword evidence="9" id="KW-0963">Cytoplasm</keyword>
<evidence type="ECO:0000256" key="3">
    <source>
        <dbReference type="ARBA" id="ARBA00022552"/>
    </source>
</evidence>
<reference evidence="10 11" key="1">
    <citation type="submission" date="2024-06" db="EMBL/GenBank/DDBJ databases">
        <title>Genomic Encyclopedia of Type Strains, Phase IV (KMG-IV): sequencing the most valuable type-strain genomes for metagenomic binning, comparative biology and taxonomic classification.</title>
        <authorList>
            <person name="Goeker M."/>
        </authorList>
    </citation>
    <scope>NUCLEOTIDE SEQUENCE [LARGE SCALE GENOMIC DNA]</scope>
    <source>
        <strain evidence="10 11">DSM 21460</strain>
    </source>
</reference>
<keyword evidence="7 9" id="KW-0378">Hydrolase</keyword>
<evidence type="ECO:0000256" key="8">
    <source>
        <dbReference type="ARBA" id="ARBA00022833"/>
    </source>
</evidence>
<dbReference type="SUPFAM" id="SSF55486">
    <property type="entry name" value="Metalloproteases ('zincins'), catalytic domain"/>
    <property type="match status" value="1"/>
</dbReference>
<comment type="function">
    <text evidence="9">Single strand-specific metallo-endoribonuclease involved in late-stage 70S ribosome quality control and in maturation of the 3' terminus of the 16S rRNA.</text>
</comment>